<protein>
    <submittedName>
        <fullName evidence="3">Uncharacterized protein</fullName>
    </submittedName>
</protein>
<reference evidence="3 4" key="1">
    <citation type="journal article" date="2014" name="Genome Biol. Evol.">
        <title>The genome of the myxosporean Thelohanellus kitauei shows adaptations to nutrient acquisition within its fish host.</title>
        <authorList>
            <person name="Yang Y."/>
            <person name="Xiong J."/>
            <person name="Zhou Z."/>
            <person name="Huo F."/>
            <person name="Miao W."/>
            <person name="Ran C."/>
            <person name="Liu Y."/>
            <person name="Zhang J."/>
            <person name="Feng J."/>
            <person name="Wang M."/>
            <person name="Wang M."/>
            <person name="Wang L."/>
            <person name="Yao B."/>
        </authorList>
    </citation>
    <scope>NUCLEOTIDE SEQUENCE [LARGE SCALE GENOMIC DNA]</scope>
    <source>
        <strain evidence="3">Wuqing</strain>
    </source>
</reference>
<organism evidence="3 4">
    <name type="scientific">Thelohanellus kitauei</name>
    <name type="common">Myxosporean</name>
    <dbReference type="NCBI Taxonomy" id="669202"/>
    <lineage>
        <taxon>Eukaryota</taxon>
        <taxon>Metazoa</taxon>
        <taxon>Cnidaria</taxon>
        <taxon>Myxozoa</taxon>
        <taxon>Myxosporea</taxon>
        <taxon>Bivalvulida</taxon>
        <taxon>Platysporina</taxon>
        <taxon>Myxobolidae</taxon>
        <taxon>Thelohanellus</taxon>
    </lineage>
</organism>
<keyword evidence="1" id="KW-0175">Coiled coil</keyword>
<keyword evidence="4" id="KW-1185">Reference proteome</keyword>
<feature type="coiled-coil region" evidence="1">
    <location>
        <begin position="153"/>
        <end position="187"/>
    </location>
</feature>
<proteinExistence type="predicted"/>
<evidence type="ECO:0000313" key="4">
    <source>
        <dbReference type="Proteomes" id="UP000031668"/>
    </source>
</evidence>
<feature type="region of interest" description="Disordered" evidence="2">
    <location>
        <begin position="197"/>
        <end position="221"/>
    </location>
</feature>
<evidence type="ECO:0000256" key="2">
    <source>
        <dbReference type="SAM" id="MobiDB-lite"/>
    </source>
</evidence>
<dbReference type="Proteomes" id="UP000031668">
    <property type="component" value="Unassembled WGS sequence"/>
</dbReference>
<evidence type="ECO:0000313" key="3">
    <source>
        <dbReference type="EMBL" id="KII60711.1"/>
    </source>
</evidence>
<sequence length="221" mass="25853">MLKLHRLVDSHINRIKLLEQQNQKLSVMLLNHSDRIKNFGDHLPKLMNKEISKLDECIVKVSHVLQKIKTWEKTNQVVREKLNEKVLQVEEKMLGLETRTQNYDTIENDLQSLISIKEVYAKENERLKSKISEDAKTIENLMGVTDQTSASKIHDYELQLKSYKALNEEYKANIKKLEDIISERKIMAPFINSKTEPIKRPLSPSAKENYHGIFSKKSRQQ</sequence>
<gene>
    <name evidence="3" type="ORF">RF11_05885</name>
</gene>
<name>A0A0C2MG99_THEKT</name>
<evidence type="ECO:0000256" key="1">
    <source>
        <dbReference type="SAM" id="Coils"/>
    </source>
</evidence>
<dbReference type="AlphaFoldDB" id="A0A0C2MG99"/>
<comment type="caution">
    <text evidence="3">The sequence shown here is derived from an EMBL/GenBank/DDBJ whole genome shotgun (WGS) entry which is preliminary data.</text>
</comment>
<accession>A0A0C2MG99</accession>
<dbReference type="EMBL" id="JWZT01005496">
    <property type="protein sequence ID" value="KII60711.1"/>
    <property type="molecule type" value="Genomic_DNA"/>
</dbReference>